<evidence type="ECO:0000256" key="1">
    <source>
        <dbReference type="SAM" id="SignalP"/>
    </source>
</evidence>
<dbReference type="Gene3D" id="2.40.128.110">
    <property type="entry name" value="Lipid/polyisoprenoid-binding, YceI-like"/>
    <property type="match status" value="1"/>
</dbReference>
<evidence type="ECO:0000313" key="4">
    <source>
        <dbReference type="Proteomes" id="UP000282759"/>
    </source>
</evidence>
<dbReference type="InterPro" id="IPR007372">
    <property type="entry name" value="Lipid/polyisoprenoid-bd_YceI"/>
</dbReference>
<protein>
    <submittedName>
        <fullName evidence="3">YceI family protein</fullName>
    </submittedName>
</protein>
<feature type="chain" id="PRO_5018559981" evidence="1">
    <location>
        <begin position="20"/>
        <end position="174"/>
    </location>
</feature>
<dbReference type="EMBL" id="SACK01000002">
    <property type="protein sequence ID" value="RVU01650.1"/>
    <property type="molecule type" value="Genomic_DNA"/>
</dbReference>
<reference evidence="3 4" key="1">
    <citation type="submission" date="2019-01" db="EMBL/GenBank/DDBJ databases">
        <authorList>
            <person name="Chen W.-M."/>
        </authorList>
    </citation>
    <scope>NUCLEOTIDE SEQUENCE [LARGE SCALE GENOMIC DNA]</scope>
    <source>
        <strain evidence="3 4">YBJ-36</strain>
    </source>
</reference>
<dbReference type="AlphaFoldDB" id="A0A3S2UMY2"/>
<name>A0A3S2UMY2_9SPHI</name>
<dbReference type="OrthoDB" id="9811006at2"/>
<dbReference type="SMART" id="SM00867">
    <property type="entry name" value="YceI"/>
    <property type="match status" value="1"/>
</dbReference>
<gene>
    <name evidence="3" type="ORF">EOD41_06730</name>
</gene>
<organism evidence="3 4">
    <name type="scientific">Mucilaginibacter limnophilus</name>
    <dbReference type="NCBI Taxonomy" id="1932778"/>
    <lineage>
        <taxon>Bacteria</taxon>
        <taxon>Pseudomonadati</taxon>
        <taxon>Bacteroidota</taxon>
        <taxon>Sphingobacteriia</taxon>
        <taxon>Sphingobacteriales</taxon>
        <taxon>Sphingobacteriaceae</taxon>
        <taxon>Mucilaginibacter</taxon>
    </lineage>
</organism>
<dbReference type="RefSeq" id="WP_127704021.1">
    <property type="nucleotide sequence ID" value="NZ_SACK01000002.1"/>
</dbReference>
<dbReference type="PANTHER" id="PTHR34406">
    <property type="entry name" value="PROTEIN YCEI"/>
    <property type="match status" value="1"/>
</dbReference>
<feature type="domain" description="Lipid/polyisoprenoid-binding YceI-like" evidence="2">
    <location>
        <begin position="17"/>
        <end position="173"/>
    </location>
</feature>
<evidence type="ECO:0000313" key="3">
    <source>
        <dbReference type="EMBL" id="RVU01650.1"/>
    </source>
</evidence>
<comment type="caution">
    <text evidence="3">The sequence shown here is derived from an EMBL/GenBank/DDBJ whole genome shotgun (WGS) entry which is preliminary data.</text>
</comment>
<dbReference type="PANTHER" id="PTHR34406:SF1">
    <property type="entry name" value="PROTEIN YCEI"/>
    <property type="match status" value="1"/>
</dbReference>
<sequence>MKKYFAFIILFLAAAATFAQTTITSSSVTFKVKNLGIMTDGKFGDVKATIKFDPSHLDSSNIDAFIDASSVNTDNDTRDDHLKGQKFFDVDKYPQITMKSTGFQKKGSGFSGKFNLTIKGITKPVDVPFTYVEANGKADFNGSFKISRRDFNVGGNSMVLGDEVTVNIKVQTAK</sequence>
<proteinExistence type="predicted"/>
<accession>A0A3S2UMY2</accession>
<feature type="signal peptide" evidence="1">
    <location>
        <begin position="1"/>
        <end position="19"/>
    </location>
</feature>
<evidence type="ECO:0000259" key="2">
    <source>
        <dbReference type="SMART" id="SM00867"/>
    </source>
</evidence>
<keyword evidence="4" id="KW-1185">Reference proteome</keyword>
<dbReference type="SUPFAM" id="SSF101874">
    <property type="entry name" value="YceI-like"/>
    <property type="match status" value="1"/>
</dbReference>
<keyword evidence="1" id="KW-0732">Signal</keyword>
<dbReference type="Pfam" id="PF04264">
    <property type="entry name" value="YceI"/>
    <property type="match status" value="1"/>
</dbReference>
<dbReference type="Proteomes" id="UP000282759">
    <property type="component" value="Unassembled WGS sequence"/>
</dbReference>
<dbReference type="InterPro" id="IPR036761">
    <property type="entry name" value="TTHA0802/YceI-like_sf"/>
</dbReference>